<dbReference type="FunFam" id="2.60.40.10:FF:000358">
    <property type="entry name" value="Prolactin receptor"/>
    <property type="match status" value="2"/>
</dbReference>
<feature type="region of interest" description="Disordered" evidence="14">
    <location>
        <begin position="524"/>
        <end position="580"/>
    </location>
</feature>
<dbReference type="InterPro" id="IPR036116">
    <property type="entry name" value="FN3_sf"/>
</dbReference>
<evidence type="ECO:0000313" key="22">
    <source>
        <dbReference type="RefSeq" id="XP_025021474.1"/>
    </source>
</evidence>
<dbReference type="PANTHER" id="PTHR23037">
    <property type="entry name" value="CYTOKINE RECEPTOR"/>
    <property type="match status" value="1"/>
</dbReference>
<keyword evidence="13" id="KW-0325">Glycoprotein</keyword>
<evidence type="ECO:0000313" key="23">
    <source>
        <dbReference type="RefSeq" id="XP_025021475.1"/>
    </source>
</evidence>
<evidence type="ECO:0000259" key="17">
    <source>
        <dbReference type="PROSITE" id="PS50853"/>
    </source>
</evidence>
<dbReference type="OrthoDB" id="8858139at2759"/>
<evidence type="ECO:0000313" key="19">
    <source>
        <dbReference type="RefSeq" id="XP_007426742.1"/>
    </source>
</evidence>
<comment type="subcellular location">
    <subcellularLocation>
        <location evidence="1">Membrane</location>
        <topology evidence="1">Single-pass type I membrane protein</topology>
    </subcellularLocation>
</comment>
<dbReference type="FunFam" id="2.60.40.10:FF:000287">
    <property type="entry name" value="Prolactin receptor"/>
    <property type="match status" value="2"/>
</dbReference>
<evidence type="ECO:0000256" key="11">
    <source>
        <dbReference type="ARBA" id="ARBA00023157"/>
    </source>
</evidence>
<evidence type="ECO:0000256" key="4">
    <source>
        <dbReference type="ARBA" id="ARBA00022692"/>
    </source>
</evidence>
<feature type="domain" description="Fibronectin type-III" evidence="17">
    <location>
        <begin position="129"/>
        <end position="225"/>
    </location>
</feature>
<feature type="domain" description="Fibronectin type-III" evidence="17">
    <location>
        <begin position="329"/>
        <end position="428"/>
    </location>
</feature>
<dbReference type="RefSeq" id="XP_007426742.1">
    <property type="nucleotide sequence ID" value="XM_007426680.3"/>
</dbReference>
<keyword evidence="10 15" id="KW-0472">Membrane</keyword>
<evidence type="ECO:0000313" key="24">
    <source>
        <dbReference type="RefSeq" id="XP_025021476.1"/>
    </source>
</evidence>
<keyword evidence="6 16" id="KW-0732">Signal</keyword>
<keyword evidence="11" id="KW-1015">Disulfide bond</keyword>
<evidence type="ECO:0000256" key="5">
    <source>
        <dbReference type="ARBA" id="ARBA00022723"/>
    </source>
</evidence>
<feature type="signal peptide" evidence="16">
    <location>
        <begin position="1"/>
        <end position="24"/>
    </location>
</feature>
<keyword evidence="9 15" id="KW-1133">Transmembrane helix</keyword>
<evidence type="ECO:0000313" key="20">
    <source>
        <dbReference type="RefSeq" id="XP_025021472.1"/>
    </source>
</evidence>
<dbReference type="InterPro" id="IPR013783">
    <property type="entry name" value="Ig-like_fold"/>
</dbReference>
<keyword evidence="18" id="KW-1185">Reference proteome</keyword>
<sequence>MKLRQSVLDAFILLPYLSIWIVDGQSPPGKPKIISCLSQGNETFTCQWEPNSDGGLPTNYTLLYNTIGEEETHECPDYLSAGPNSCYFNQRVIRLWQTYNISVKATNDAGSNMSDPHYVDVKEMVKPNSPMNLSLEVKMMNGTMYVWSKWSPPPWVNDSALCNYELRLKSAEGKEWENYFVGEHMQHKISQWHPGIKYTAQVRCITKHGKRSAWSPESYIHLRSGLPPGKPVFIGCRSPEKETFTCWWKPSSEGSLPRNYTLLYNRERDKKYYECPDYTTAGPNSCYFDKKHTSLWMTYNFTLKAMNEMGSSVADPYYVDVANIVQPNPPENLSLAFEKKVYGEYLLLNWNPPSLGDVKSGWLTLEYELRIKPEEGQEWEKIFVGQRTTYKMFSVNPGERYVAQVRCRSDHGNWSIWSLKSYIKLQKGISLKDVVVWIFVVFLSIATCLILIWILALKRTKMVARLLPPVPGPKIKGFDAQLLQAGKTEELLSALDCQGFPPTSDYEDLLIEFLEIDDSEDQQLMPNHGKSHLNKTVKPAHQETDCDSGRGSSESPSLLQEKYKEARKHPSEVKVLDPDEVQRNTDTKKLSEILKLDSERHLSWLTSGSPKAYMWPRDQPGNPHSPKCSSHDTVEICKMALKGTNVKRSPILGRSERKHCSQPPESIETISKEKTAQLEDGANLSLSTQFNQEVFWLAPPRQSPFTSTKPMDYVEIHKVSNDGVLAVLPKQKESVDKTEKGPVPTDAKEYSKVSTVVANHILVLLPESRIEALPSFQELPEESNQQSQAEKNMVYCLPVPNMCKIQTGGLDYMDPNNLMAAFH</sequence>
<dbReference type="RefSeq" id="XP_025021474.1">
    <property type="nucleotide sequence ID" value="XM_025165706.1"/>
</dbReference>
<dbReference type="AlphaFoldDB" id="A0A9F5IDC0"/>
<keyword evidence="7" id="KW-0677">Repeat</keyword>
<dbReference type="CDD" id="cd00063">
    <property type="entry name" value="FN3"/>
    <property type="match status" value="4"/>
</dbReference>
<dbReference type="Gene3D" id="2.60.40.10">
    <property type="entry name" value="Immunoglobulins"/>
    <property type="match status" value="4"/>
</dbReference>
<dbReference type="PROSITE" id="PS50853">
    <property type="entry name" value="FN3"/>
    <property type="match status" value="3"/>
</dbReference>
<evidence type="ECO:0000256" key="12">
    <source>
        <dbReference type="ARBA" id="ARBA00023170"/>
    </source>
</evidence>
<dbReference type="SUPFAM" id="SSF49265">
    <property type="entry name" value="Fibronectin type III"/>
    <property type="match status" value="4"/>
</dbReference>
<feature type="chain" id="PRO_5044698273" description="Prolactin receptor" evidence="16">
    <location>
        <begin position="25"/>
        <end position="823"/>
    </location>
</feature>
<accession>A0A9F5IDC0</accession>
<dbReference type="RefSeq" id="XP_025021475.1">
    <property type="nucleotide sequence ID" value="XM_025165707.1"/>
</dbReference>
<comment type="similarity">
    <text evidence="2">Belongs to the type I cytokine receptor family. Type 1 subfamily.</text>
</comment>
<dbReference type="Proteomes" id="UP000695026">
    <property type="component" value="Unplaced"/>
</dbReference>
<organism evidence="18 22">
    <name type="scientific">Python bivittatus</name>
    <name type="common">Burmese python</name>
    <name type="synonym">Python molurus bivittatus</name>
    <dbReference type="NCBI Taxonomy" id="176946"/>
    <lineage>
        <taxon>Eukaryota</taxon>
        <taxon>Metazoa</taxon>
        <taxon>Chordata</taxon>
        <taxon>Craniata</taxon>
        <taxon>Vertebrata</taxon>
        <taxon>Euteleostomi</taxon>
        <taxon>Lepidosauria</taxon>
        <taxon>Squamata</taxon>
        <taxon>Bifurcata</taxon>
        <taxon>Unidentata</taxon>
        <taxon>Episquamata</taxon>
        <taxon>Toxicofera</taxon>
        <taxon>Serpentes</taxon>
        <taxon>Henophidia</taxon>
        <taxon>Pythonidae</taxon>
        <taxon>Python</taxon>
    </lineage>
</organism>
<dbReference type="CTD" id="5618"/>
<dbReference type="Pfam" id="PF09067">
    <property type="entry name" value="EpoR_lig-bind"/>
    <property type="match status" value="2"/>
</dbReference>
<dbReference type="InterPro" id="IPR003961">
    <property type="entry name" value="FN3_dom"/>
</dbReference>
<evidence type="ECO:0000256" key="6">
    <source>
        <dbReference type="ARBA" id="ARBA00022729"/>
    </source>
</evidence>
<evidence type="ECO:0000256" key="16">
    <source>
        <dbReference type="SAM" id="SignalP"/>
    </source>
</evidence>
<dbReference type="RefSeq" id="XP_025021478.1">
    <property type="nucleotide sequence ID" value="XM_025165710.1"/>
</dbReference>
<dbReference type="InterPro" id="IPR015152">
    <property type="entry name" value="Growth/epo_recpt_lig-bind"/>
</dbReference>
<evidence type="ECO:0000313" key="25">
    <source>
        <dbReference type="RefSeq" id="XP_025021478.1"/>
    </source>
</evidence>
<evidence type="ECO:0000313" key="18">
    <source>
        <dbReference type="Proteomes" id="UP000695026"/>
    </source>
</evidence>
<evidence type="ECO:0000256" key="9">
    <source>
        <dbReference type="ARBA" id="ARBA00022989"/>
    </source>
</evidence>
<gene>
    <name evidence="19 20 21 22 23 24 25" type="primary">PRLR</name>
</gene>
<evidence type="ECO:0000313" key="21">
    <source>
        <dbReference type="RefSeq" id="XP_025021473.1"/>
    </source>
</evidence>
<evidence type="ECO:0000256" key="7">
    <source>
        <dbReference type="ARBA" id="ARBA00022737"/>
    </source>
</evidence>
<dbReference type="RefSeq" id="XP_025021476.1">
    <property type="nucleotide sequence ID" value="XM_025165708.1"/>
</dbReference>
<reference evidence="19 20" key="1">
    <citation type="submission" date="2025-04" db="UniProtKB">
        <authorList>
            <consortium name="RefSeq"/>
        </authorList>
    </citation>
    <scope>IDENTIFICATION</scope>
    <source>
        <tissue evidence="19 20">Liver</tissue>
    </source>
</reference>
<keyword evidence="8" id="KW-0862">Zinc</keyword>
<dbReference type="GO" id="GO:0009897">
    <property type="term" value="C:external side of plasma membrane"/>
    <property type="evidence" value="ECO:0007669"/>
    <property type="project" value="TreeGrafter"/>
</dbReference>
<evidence type="ECO:0000256" key="1">
    <source>
        <dbReference type="ARBA" id="ARBA00004479"/>
    </source>
</evidence>
<dbReference type="GO" id="GO:0046872">
    <property type="term" value="F:metal ion binding"/>
    <property type="evidence" value="ECO:0007669"/>
    <property type="project" value="UniProtKB-KW"/>
</dbReference>
<name>A0A9F5IDC0_PYTBI</name>
<evidence type="ECO:0000256" key="10">
    <source>
        <dbReference type="ARBA" id="ARBA00023136"/>
    </source>
</evidence>
<dbReference type="RefSeq" id="XP_025021473.1">
    <property type="nucleotide sequence ID" value="XM_025165705.1"/>
</dbReference>
<evidence type="ECO:0000256" key="13">
    <source>
        <dbReference type="ARBA" id="ARBA00023180"/>
    </source>
</evidence>
<evidence type="ECO:0000256" key="2">
    <source>
        <dbReference type="ARBA" id="ARBA00007885"/>
    </source>
</evidence>
<evidence type="ECO:0000256" key="15">
    <source>
        <dbReference type="SAM" id="Phobius"/>
    </source>
</evidence>
<evidence type="ECO:0000256" key="3">
    <source>
        <dbReference type="ARBA" id="ARBA00019818"/>
    </source>
</evidence>
<dbReference type="GO" id="GO:0004896">
    <property type="term" value="F:cytokine receptor activity"/>
    <property type="evidence" value="ECO:0007669"/>
    <property type="project" value="TreeGrafter"/>
</dbReference>
<feature type="compositionally biased region" description="Basic and acidic residues" evidence="14">
    <location>
        <begin position="561"/>
        <end position="580"/>
    </location>
</feature>
<evidence type="ECO:0000256" key="14">
    <source>
        <dbReference type="SAM" id="MobiDB-lite"/>
    </source>
</evidence>
<protein>
    <recommendedName>
        <fullName evidence="3">Prolactin receptor</fullName>
    </recommendedName>
</protein>
<dbReference type="SMART" id="SM00060">
    <property type="entry name" value="FN3"/>
    <property type="match status" value="4"/>
</dbReference>
<proteinExistence type="inferred from homology"/>
<keyword evidence="5" id="KW-0479">Metal-binding</keyword>
<dbReference type="PANTHER" id="PTHR23037:SF46">
    <property type="entry name" value="INTERLEUKIN 5 RECEPTOR SUBUNIT ALPHA"/>
    <property type="match status" value="1"/>
</dbReference>
<feature type="domain" description="Fibronectin type-III" evidence="17">
    <location>
        <begin position="27"/>
        <end position="124"/>
    </location>
</feature>
<evidence type="ECO:0000256" key="8">
    <source>
        <dbReference type="ARBA" id="ARBA00022833"/>
    </source>
</evidence>
<dbReference type="RefSeq" id="XP_025021472.1">
    <property type="nucleotide sequence ID" value="XM_025165704.1"/>
</dbReference>
<keyword evidence="12 19" id="KW-0675">Receptor</keyword>
<feature type="transmembrane region" description="Helical" evidence="15">
    <location>
        <begin position="434"/>
        <end position="457"/>
    </location>
</feature>
<keyword evidence="4 15" id="KW-0812">Transmembrane</keyword>
<dbReference type="GeneID" id="103060862"/>